<organism evidence="12 13">
    <name type="scientific">Flavobacterium humi</name>
    <dbReference type="NCBI Taxonomy" id="2562683"/>
    <lineage>
        <taxon>Bacteria</taxon>
        <taxon>Pseudomonadati</taxon>
        <taxon>Bacteroidota</taxon>
        <taxon>Flavobacteriia</taxon>
        <taxon>Flavobacteriales</taxon>
        <taxon>Flavobacteriaceae</taxon>
        <taxon>Flavobacterium</taxon>
    </lineage>
</organism>
<dbReference type="GO" id="GO:0031071">
    <property type="term" value="F:cysteine desulfurase activity"/>
    <property type="evidence" value="ECO:0007669"/>
    <property type="project" value="UniProtKB-EC"/>
</dbReference>
<dbReference type="GO" id="GO:0046872">
    <property type="term" value="F:metal ion binding"/>
    <property type="evidence" value="ECO:0007669"/>
    <property type="project" value="UniProtKB-KW"/>
</dbReference>
<dbReference type="PANTHER" id="PTHR11601">
    <property type="entry name" value="CYSTEINE DESULFURYLASE FAMILY MEMBER"/>
    <property type="match status" value="1"/>
</dbReference>
<evidence type="ECO:0000256" key="6">
    <source>
        <dbReference type="ARBA" id="ARBA00022898"/>
    </source>
</evidence>
<keyword evidence="4" id="KW-0808">Transferase</keyword>
<sequence length="375" mass="41404">MKKVYLDNASTTQIRTEVVAEMAKVLAEDFGNPSSTHAFGRNSKNLIELSRKSIAKSLNCSAQEIIFTSCATEANNFIIKSCIKDLKVTRIITSKIEHHAVLHTVQILQSQNPVTVEYVNVLPSGEIDIVHLTDLLSVEGKTLVSLMHVNNEIGTVLSLERIAKICKQYNAYFHTDTVQSIGKTALDLQVLPVDFLVASAHKFHGPKGIGFAFIRKGLVLTPLLLGGDQEKGLRAGTESVHNIAGMAKALELSYTHLTEEEKYISGLKEYTVSQLKTHFPGVRFNGDPATTFYNILNVLLPFPEEKTAMILFHLDMKGIAVSRGSACQSGSVKPSHVLAEILADEDLKKPSLRISYSHYNTLEDIDYLIENLKLI</sequence>
<dbReference type="Gene3D" id="1.10.260.50">
    <property type="match status" value="1"/>
</dbReference>
<feature type="domain" description="Aminotransferase class V" evidence="11">
    <location>
        <begin position="4"/>
        <end position="368"/>
    </location>
</feature>
<dbReference type="Pfam" id="PF00266">
    <property type="entry name" value="Aminotran_5"/>
    <property type="match status" value="1"/>
</dbReference>
<dbReference type="PIRSF" id="PIRSF005572">
    <property type="entry name" value="NifS"/>
    <property type="match status" value="1"/>
</dbReference>
<dbReference type="InterPro" id="IPR015422">
    <property type="entry name" value="PyrdxlP-dep_Trfase_small"/>
</dbReference>
<keyword evidence="6" id="KW-0663">Pyridoxal phosphate</keyword>
<dbReference type="AlphaFoldDB" id="A0A4Z0LCC6"/>
<gene>
    <name evidence="12" type="ORF">E4635_01015</name>
</gene>
<dbReference type="InterPro" id="IPR015424">
    <property type="entry name" value="PyrdxlP-dep_Trfase"/>
</dbReference>
<evidence type="ECO:0000256" key="8">
    <source>
        <dbReference type="ARBA" id="ARBA00023014"/>
    </source>
</evidence>
<name>A0A4Z0LCC6_9FLAO</name>
<accession>A0A4Z0LCC6</accession>
<evidence type="ECO:0000256" key="1">
    <source>
        <dbReference type="ARBA" id="ARBA00001933"/>
    </source>
</evidence>
<dbReference type="PROSITE" id="PS00595">
    <property type="entry name" value="AA_TRANSFER_CLASS_5"/>
    <property type="match status" value="1"/>
</dbReference>
<dbReference type="GO" id="GO:0051536">
    <property type="term" value="F:iron-sulfur cluster binding"/>
    <property type="evidence" value="ECO:0007669"/>
    <property type="project" value="UniProtKB-KW"/>
</dbReference>
<evidence type="ECO:0000256" key="4">
    <source>
        <dbReference type="ARBA" id="ARBA00022679"/>
    </source>
</evidence>
<dbReference type="EMBL" id="SRLH01000001">
    <property type="protein sequence ID" value="TGD59546.1"/>
    <property type="molecule type" value="Genomic_DNA"/>
</dbReference>
<evidence type="ECO:0000313" key="13">
    <source>
        <dbReference type="Proteomes" id="UP000297407"/>
    </source>
</evidence>
<keyword evidence="8" id="KW-0411">Iron-sulfur</keyword>
<reference evidence="12 13" key="1">
    <citation type="submission" date="2019-04" db="EMBL/GenBank/DDBJ databases">
        <title>Flavobacterium sp. strain DS2-A Genome sequencing and assembly.</title>
        <authorList>
            <person name="Kim I."/>
        </authorList>
    </citation>
    <scope>NUCLEOTIDE SEQUENCE [LARGE SCALE GENOMIC DNA]</scope>
    <source>
        <strain evidence="12 13">DS2-A</strain>
    </source>
</reference>
<dbReference type="Proteomes" id="UP000297407">
    <property type="component" value="Unassembled WGS sequence"/>
</dbReference>
<dbReference type="InterPro" id="IPR016454">
    <property type="entry name" value="Cysteine_dSase"/>
</dbReference>
<protein>
    <recommendedName>
        <fullName evidence="3">cysteine desulfurase</fullName>
        <ecNumber evidence="3">2.8.1.7</ecNumber>
    </recommendedName>
</protein>
<evidence type="ECO:0000256" key="3">
    <source>
        <dbReference type="ARBA" id="ARBA00012239"/>
    </source>
</evidence>
<dbReference type="PANTHER" id="PTHR11601:SF34">
    <property type="entry name" value="CYSTEINE DESULFURASE"/>
    <property type="match status" value="1"/>
</dbReference>
<dbReference type="InterPro" id="IPR015421">
    <property type="entry name" value="PyrdxlP-dep_Trfase_major"/>
</dbReference>
<dbReference type="EC" id="2.8.1.7" evidence="3"/>
<keyword evidence="7" id="KW-0408">Iron</keyword>
<dbReference type="OrthoDB" id="9808002at2"/>
<dbReference type="SUPFAM" id="SSF53383">
    <property type="entry name" value="PLP-dependent transferases"/>
    <property type="match status" value="1"/>
</dbReference>
<proteinExistence type="inferred from homology"/>
<comment type="catalytic activity">
    <reaction evidence="9">
        <text>(sulfur carrier)-H + L-cysteine = (sulfur carrier)-SH + L-alanine</text>
        <dbReference type="Rhea" id="RHEA:43892"/>
        <dbReference type="Rhea" id="RHEA-COMP:14737"/>
        <dbReference type="Rhea" id="RHEA-COMP:14739"/>
        <dbReference type="ChEBI" id="CHEBI:29917"/>
        <dbReference type="ChEBI" id="CHEBI:35235"/>
        <dbReference type="ChEBI" id="CHEBI:57972"/>
        <dbReference type="ChEBI" id="CHEBI:64428"/>
        <dbReference type="EC" id="2.8.1.7"/>
    </reaction>
</comment>
<evidence type="ECO:0000256" key="5">
    <source>
        <dbReference type="ARBA" id="ARBA00022723"/>
    </source>
</evidence>
<comment type="caution">
    <text evidence="12">The sequence shown here is derived from an EMBL/GenBank/DDBJ whole genome shotgun (WGS) entry which is preliminary data.</text>
</comment>
<dbReference type="Gene3D" id="3.40.640.10">
    <property type="entry name" value="Type I PLP-dependent aspartate aminotransferase-like (Major domain)"/>
    <property type="match status" value="1"/>
</dbReference>
<evidence type="ECO:0000256" key="2">
    <source>
        <dbReference type="ARBA" id="ARBA00006490"/>
    </source>
</evidence>
<keyword evidence="5" id="KW-0479">Metal-binding</keyword>
<evidence type="ECO:0000259" key="11">
    <source>
        <dbReference type="Pfam" id="PF00266"/>
    </source>
</evidence>
<dbReference type="Gene3D" id="3.90.1150.10">
    <property type="entry name" value="Aspartate Aminotransferase, domain 1"/>
    <property type="match status" value="1"/>
</dbReference>
<comment type="cofactor">
    <cofactor evidence="1 10">
        <name>pyridoxal 5'-phosphate</name>
        <dbReference type="ChEBI" id="CHEBI:597326"/>
    </cofactor>
</comment>
<evidence type="ECO:0000256" key="10">
    <source>
        <dbReference type="RuleBase" id="RU004504"/>
    </source>
</evidence>
<evidence type="ECO:0000313" key="12">
    <source>
        <dbReference type="EMBL" id="TGD59546.1"/>
    </source>
</evidence>
<dbReference type="RefSeq" id="WP_135524753.1">
    <property type="nucleotide sequence ID" value="NZ_SRLH01000001.1"/>
</dbReference>
<comment type="similarity">
    <text evidence="2">Belongs to the class-V pyridoxal-phosphate-dependent aminotransferase family. NifS/IscS subfamily.</text>
</comment>
<dbReference type="InterPro" id="IPR020578">
    <property type="entry name" value="Aminotrans_V_PyrdxlP_BS"/>
</dbReference>
<keyword evidence="13" id="KW-1185">Reference proteome</keyword>
<dbReference type="InterPro" id="IPR000192">
    <property type="entry name" value="Aminotrans_V_dom"/>
</dbReference>
<evidence type="ECO:0000256" key="7">
    <source>
        <dbReference type="ARBA" id="ARBA00023004"/>
    </source>
</evidence>
<evidence type="ECO:0000256" key="9">
    <source>
        <dbReference type="ARBA" id="ARBA00050776"/>
    </source>
</evidence>